<evidence type="ECO:0000313" key="3">
    <source>
        <dbReference type="EMBL" id="CAK7329304.1"/>
    </source>
</evidence>
<evidence type="ECO:0000313" key="4">
    <source>
        <dbReference type="Proteomes" id="UP001314170"/>
    </source>
</evidence>
<name>A0AAV1R9V8_9ROSI</name>
<dbReference type="AlphaFoldDB" id="A0AAV1R9V8"/>
<comment type="caution">
    <text evidence="3">The sequence shown here is derived from an EMBL/GenBank/DDBJ whole genome shotgun (WGS) entry which is preliminary data.</text>
</comment>
<dbReference type="EMBL" id="CAWUPB010000913">
    <property type="protein sequence ID" value="CAK7329304.1"/>
    <property type="molecule type" value="Genomic_DNA"/>
</dbReference>
<evidence type="ECO:0000256" key="2">
    <source>
        <dbReference type="SAM" id="MobiDB-lite"/>
    </source>
</evidence>
<protein>
    <submittedName>
        <fullName evidence="3">Uncharacterized protein</fullName>
    </submittedName>
</protein>
<dbReference type="Proteomes" id="UP001314170">
    <property type="component" value="Unassembled WGS sequence"/>
</dbReference>
<keyword evidence="4" id="KW-1185">Reference proteome</keyword>
<reference evidence="3 4" key="1">
    <citation type="submission" date="2024-01" db="EMBL/GenBank/DDBJ databases">
        <authorList>
            <person name="Waweru B."/>
        </authorList>
    </citation>
    <scope>NUCLEOTIDE SEQUENCE [LARGE SCALE GENOMIC DNA]</scope>
</reference>
<accession>A0AAV1R9V8</accession>
<feature type="coiled-coil region" evidence="1">
    <location>
        <begin position="76"/>
        <end position="105"/>
    </location>
</feature>
<evidence type="ECO:0000256" key="1">
    <source>
        <dbReference type="SAM" id="Coils"/>
    </source>
</evidence>
<keyword evidence="1" id="KW-0175">Coiled coil</keyword>
<gene>
    <name evidence="3" type="ORF">DCAF_LOCUS7059</name>
</gene>
<proteinExistence type="predicted"/>
<sequence length="125" mass="14476">MKRQIGKTGASVPDRDLLAVIGSDSDGDQGNQHQEVELDAYDENKSLQKFGTDQEGYRLDYYEIEDPDDEDWNGDVEEVEAEEHKEEIEAEDHKVESEVDGLKIQIQDAYLMLPRYFPRMDSYEE</sequence>
<organism evidence="3 4">
    <name type="scientific">Dovyalis caffra</name>
    <dbReference type="NCBI Taxonomy" id="77055"/>
    <lineage>
        <taxon>Eukaryota</taxon>
        <taxon>Viridiplantae</taxon>
        <taxon>Streptophyta</taxon>
        <taxon>Embryophyta</taxon>
        <taxon>Tracheophyta</taxon>
        <taxon>Spermatophyta</taxon>
        <taxon>Magnoliopsida</taxon>
        <taxon>eudicotyledons</taxon>
        <taxon>Gunneridae</taxon>
        <taxon>Pentapetalae</taxon>
        <taxon>rosids</taxon>
        <taxon>fabids</taxon>
        <taxon>Malpighiales</taxon>
        <taxon>Salicaceae</taxon>
        <taxon>Flacourtieae</taxon>
        <taxon>Dovyalis</taxon>
    </lineage>
</organism>
<feature type="region of interest" description="Disordered" evidence="2">
    <location>
        <begin position="1"/>
        <end position="39"/>
    </location>
</feature>